<dbReference type="GO" id="GO:0004252">
    <property type="term" value="F:serine-type endopeptidase activity"/>
    <property type="evidence" value="ECO:0007669"/>
    <property type="project" value="UniProtKB-EC"/>
</dbReference>
<evidence type="ECO:0000256" key="2">
    <source>
        <dbReference type="ARBA" id="ARBA00023157"/>
    </source>
</evidence>
<accession>A0A221W0Q2</accession>
<dbReference type="PANTHER" id="PTHR24276:SF98">
    <property type="entry name" value="FI18310P1-RELATED"/>
    <property type="match status" value="1"/>
</dbReference>
<sequence length="290" mass="30413">MFASITLKGAALLRRVEQSKRVGRRIRVALTALLLPLVVGSAASVDSPENGSVAESRIVGGVPASTADHPWMAALTTPNGDLYCGGALVAPDKVVTAAHCLVLPSEQGVRVKSRTDVRVVVGRTDLRTTEGVQAGVRSIWVHPRYSSFVEGEDVAVITLDRRIDAPTATLVGHGDERLYSPGTPATTMGWGRTSENGATSATLRSLDLPMIADADCARSYPEYDPAAMVCAGYLEGGRDACAGDSGGPLIVEGRVVGLVSWGDGCAREGSPGVYTRLLEYRSLLAHQTGV</sequence>
<proteinExistence type="inferred from homology"/>
<dbReference type="EMBL" id="CP022521">
    <property type="protein sequence ID" value="ASO19363.1"/>
    <property type="molecule type" value="Genomic_DNA"/>
</dbReference>
<dbReference type="FunFam" id="2.40.10.10:FF:000068">
    <property type="entry name" value="transmembrane protease serine 2"/>
    <property type="match status" value="1"/>
</dbReference>
<dbReference type="PROSITE" id="PS00134">
    <property type="entry name" value="TRYPSIN_HIS"/>
    <property type="match status" value="1"/>
</dbReference>
<dbReference type="RefSeq" id="WP_311770142.1">
    <property type="nucleotide sequence ID" value="NZ_JACHJM010000002.1"/>
</dbReference>
<dbReference type="KEGG" id="ahg:AHOG_08590"/>
<dbReference type="EC" id="3.4.21.4" evidence="3"/>
<dbReference type="SMART" id="SM00020">
    <property type="entry name" value="Tryp_SPc"/>
    <property type="match status" value="1"/>
</dbReference>
<dbReference type="Gene3D" id="2.40.10.10">
    <property type="entry name" value="Trypsin-like serine proteases"/>
    <property type="match status" value="1"/>
</dbReference>
<evidence type="ECO:0000313" key="4">
    <source>
        <dbReference type="Proteomes" id="UP000204221"/>
    </source>
</evidence>
<dbReference type="InterPro" id="IPR033116">
    <property type="entry name" value="TRYPSIN_SER"/>
</dbReference>
<dbReference type="AlphaFoldDB" id="A0A221W0Q2"/>
<dbReference type="InterPro" id="IPR018114">
    <property type="entry name" value="TRYPSIN_HIS"/>
</dbReference>
<dbReference type="Proteomes" id="UP000204221">
    <property type="component" value="Chromosome"/>
</dbReference>
<evidence type="ECO:0000313" key="3">
    <source>
        <dbReference type="EMBL" id="ASO19363.1"/>
    </source>
</evidence>
<dbReference type="Pfam" id="PF00089">
    <property type="entry name" value="Trypsin"/>
    <property type="match status" value="1"/>
</dbReference>
<keyword evidence="4" id="KW-1185">Reference proteome</keyword>
<gene>
    <name evidence="3" type="ORF">AHOG_08590</name>
</gene>
<dbReference type="PRINTS" id="PR00722">
    <property type="entry name" value="CHYMOTRYPSIN"/>
</dbReference>
<keyword evidence="3" id="KW-0378">Hydrolase</keyword>
<dbReference type="InterPro" id="IPR050430">
    <property type="entry name" value="Peptidase_S1"/>
</dbReference>
<name>A0A221W0Q2_9PSEU</name>
<dbReference type="InterPro" id="IPR001254">
    <property type="entry name" value="Trypsin_dom"/>
</dbReference>
<dbReference type="GO" id="GO:0006508">
    <property type="term" value="P:proteolysis"/>
    <property type="evidence" value="ECO:0007669"/>
    <property type="project" value="InterPro"/>
</dbReference>
<dbReference type="PROSITE" id="PS50240">
    <property type="entry name" value="TRYPSIN_DOM"/>
    <property type="match status" value="1"/>
</dbReference>
<dbReference type="InterPro" id="IPR043504">
    <property type="entry name" value="Peptidase_S1_PA_chymotrypsin"/>
</dbReference>
<dbReference type="CDD" id="cd00190">
    <property type="entry name" value="Tryp_SPc"/>
    <property type="match status" value="1"/>
</dbReference>
<dbReference type="FunFam" id="2.40.10.10:FF:000002">
    <property type="entry name" value="Transmembrane protease serine"/>
    <property type="match status" value="1"/>
</dbReference>
<protein>
    <submittedName>
        <fullName evidence="3">Trypsin</fullName>
        <ecNumber evidence="3">3.4.21.4</ecNumber>
    </submittedName>
</protein>
<organism evidence="3 4">
    <name type="scientific">Actinoalloteichus hoggarensis</name>
    <dbReference type="NCBI Taxonomy" id="1470176"/>
    <lineage>
        <taxon>Bacteria</taxon>
        <taxon>Bacillati</taxon>
        <taxon>Actinomycetota</taxon>
        <taxon>Actinomycetes</taxon>
        <taxon>Pseudonocardiales</taxon>
        <taxon>Pseudonocardiaceae</taxon>
        <taxon>Actinoalloteichus</taxon>
    </lineage>
</organism>
<dbReference type="InterPro" id="IPR009003">
    <property type="entry name" value="Peptidase_S1_PA"/>
</dbReference>
<reference evidence="3 4" key="1">
    <citation type="submission" date="2017-07" db="EMBL/GenBank/DDBJ databases">
        <title>Complete genome sequence of Actinoalloteichus hoggarensis DSM 45943, type strain of Actinoalloteichus hoggarensis.</title>
        <authorList>
            <person name="Ruckert C."/>
            <person name="Nouioui I."/>
            <person name="Willmese J."/>
            <person name="van Wezel G."/>
            <person name="Klenk H.-P."/>
            <person name="Kalinowski J."/>
            <person name="Zotchev S.B."/>
        </authorList>
    </citation>
    <scope>NUCLEOTIDE SEQUENCE [LARGE SCALE GENOMIC DNA]</scope>
    <source>
        <strain evidence="3 4">DSM 45943</strain>
    </source>
</reference>
<dbReference type="PROSITE" id="PS00135">
    <property type="entry name" value="TRYPSIN_SER"/>
    <property type="match status" value="1"/>
</dbReference>
<keyword evidence="2" id="KW-1015">Disulfide bond</keyword>
<dbReference type="InterPro" id="IPR001314">
    <property type="entry name" value="Peptidase_S1A"/>
</dbReference>
<evidence type="ECO:0000256" key="1">
    <source>
        <dbReference type="ARBA" id="ARBA00007664"/>
    </source>
</evidence>
<dbReference type="SUPFAM" id="SSF50494">
    <property type="entry name" value="Trypsin-like serine proteases"/>
    <property type="match status" value="1"/>
</dbReference>
<dbReference type="PANTHER" id="PTHR24276">
    <property type="entry name" value="POLYSERASE-RELATED"/>
    <property type="match status" value="1"/>
</dbReference>
<comment type="similarity">
    <text evidence="1">Belongs to the peptidase S1 family.</text>
</comment>